<dbReference type="Proteomes" id="UP000886998">
    <property type="component" value="Unassembled WGS sequence"/>
</dbReference>
<gene>
    <name evidence="1" type="ORF">TNIN_231691</name>
</gene>
<accession>A0A8X7C0K7</accession>
<evidence type="ECO:0000313" key="1">
    <source>
        <dbReference type="EMBL" id="GFY49457.1"/>
    </source>
</evidence>
<keyword evidence="2" id="KW-1185">Reference proteome</keyword>
<dbReference type="EMBL" id="BMAV01007029">
    <property type="protein sequence ID" value="GFY49457.1"/>
    <property type="molecule type" value="Genomic_DNA"/>
</dbReference>
<organism evidence="1 2">
    <name type="scientific">Trichonephila inaurata madagascariensis</name>
    <dbReference type="NCBI Taxonomy" id="2747483"/>
    <lineage>
        <taxon>Eukaryota</taxon>
        <taxon>Metazoa</taxon>
        <taxon>Ecdysozoa</taxon>
        <taxon>Arthropoda</taxon>
        <taxon>Chelicerata</taxon>
        <taxon>Arachnida</taxon>
        <taxon>Araneae</taxon>
        <taxon>Araneomorphae</taxon>
        <taxon>Entelegynae</taxon>
        <taxon>Araneoidea</taxon>
        <taxon>Nephilidae</taxon>
        <taxon>Trichonephila</taxon>
        <taxon>Trichonephila inaurata</taxon>
    </lineage>
</organism>
<protein>
    <submittedName>
        <fullName evidence="1">Uncharacterized protein</fullName>
    </submittedName>
</protein>
<name>A0A8X7C0K7_9ARAC</name>
<evidence type="ECO:0000313" key="2">
    <source>
        <dbReference type="Proteomes" id="UP000886998"/>
    </source>
</evidence>
<comment type="caution">
    <text evidence="1">The sequence shown here is derived from an EMBL/GenBank/DDBJ whole genome shotgun (WGS) entry which is preliminary data.</text>
</comment>
<reference evidence="1" key="1">
    <citation type="submission" date="2020-08" db="EMBL/GenBank/DDBJ databases">
        <title>Multicomponent nature underlies the extraordinary mechanical properties of spider dragline silk.</title>
        <authorList>
            <person name="Kono N."/>
            <person name="Nakamura H."/>
            <person name="Mori M."/>
            <person name="Yoshida Y."/>
            <person name="Ohtoshi R."/>
            <person name="Malay A.D."/>
            <person name="Moran D.A.P."/>
            <person name="Tomita M."/>
            <person name="Numata K."/>
            <person name="Arakawa K."/>
        </authorList>
    </citation>
    <scope>NUCLEOTIDE SEQUENCE</scope>
</reference>
<dbReference type="AlphaFoldDB" id="A0A8X7C0K7"/>
<sequence>MTYRSIGKKKFPPPFRLSTLRYRLRNAGAKQPIFSPPVDESSRERKHWGRYVINCHRRVGEGGRFHLRSVGGSDASGASAGCGRDDMTSGVASGFKSICALPVFFPFSFSLFSKIEMFTKICWPVIGSHIFWSLKL</sequence>
<proteinExistence type="predicted"/>